<evidence type="ECO:0000313" key="5">
    <source>
        <dbReference type="Proteomes" id="UP000236569"/>
    </source>
</evidence>
<feature type="binding site" evidence="3">
    <location>
        <position position="49"/>
    </location>
    <ligand>
        <name>a divalent metal cation</name>
        <dbReference type="ChEBI" id="CHEBI:60240"/>
    </ligand>
</feature>
<evidence type="ECO:0000256" key="1">
    <source>
        <dbReference type="ARBA" id="ARBA00008635"/>
    </source>
</evidence>
<dbReference type="GO" id="GO:0046872">
    <property type="term" value="F:metal ion binding"/>
    <property type="evidence" value="ECO:0007669"/>
    <property type="project" value="UniProtKB-KW"/>
</dbReference>
<keyword evidence="2 3" id="KW-0479">Metal-binding</keyword>
<dbReference type="SUPFAM" id="SSF109854">
    <property type="entry name" value="DinB/YfiT-like putative metalloenzymes"/>
    <property type="match status" value="1"/>
</dbReference>
<dbReference type="InterPro" id="IPR034660">
    <property type="entry name" value="DinB/YfiT-like"/>
</dbReference>
<dbReference type="OrthoDB" id="65395at2"/>
<proteinExistence type="inferred from homology"/>
<dbReference type="InterPro" id="IPR007837">
    <property type="entry name" value="DinB"/>
</dbReference>
<comment type="similarity">
    <text evidence="1">Belongs to the DinB family.</text>
</comment>
<dbReference type="Proteomes" id="UP000236569">
    <property type="component" value="Unassembled WGS sequence"/>
</dbReference>
<keyword evidence="5" id="KW-1185">Reference proteome</keyword>
<comment type="caution">
    <text evidence="4">The sequence shown here is derived from an EMBL/GenBank/DDBJ whole genome shotgun (WGS) entry which is preliminary data.</text>
</comment>
<name>A0A2I9DSP1_9DEIO</name>
<accession>A0A2I9DSP1</accession>
<organism evidence="4 5">
    <name type="scientific">Deinococcus aerius</name>
    <dbReference type="NCBI Taxonomy" id="200253"/>
    <lineage>
        <taxon>Bacteria</taxon>
        <taxon>Thermotogati</taxon>
        <taxon>Deinococcota</taxon>
        <taxon>Deinococci</taxon>
        <taxon>Deinococcales</taxon>
        <taxon>Deinococcaceae</taxon>
        <taxon>Deinococcus</taxon>
    </lineage>
</organism>
<sequence length="161" mass="17260">MNPETKAMLETAVEANSRVNDVLCGHLTPEMMGAVTPGGGMTVGQHLAHIAGTTRFWLLQLDEGAASPLPILYDDTRQDAFVAQEDPARAAQALRAVWTAALHTALSAEGTGHLSHPSTGQFLLHMLAHDAHHRGQMLLALKVNGFPLPDEDAMWGPLRGE</sequence>
<dbReference type="EMBL" id="BFAG01000005">
    <property type="protein sequence ID" value="GBF05527.1"/>
    <property type="molecule type" value="Genomic_DNA"/>
</dbReference>
<dbReference type="AlphaFoldDB" id="A0A2I9DSP1"/>
<dbReference type="Pfam" id="PF05163">
    <property type="entry name" value="DinB"/>
    <property type="match status" value="1"/>
</dbReference>
<gene>
    <name evidence="4" type="ORF">DAERI_050036</name>
</gene>
<evidence type="ECO:0000256" key="2">
    <source>
        <dbReference type="ARBA" id="ARBA00022723"/>
    </source>
</evidence>
<protein>
    <submittedName>
        <fullName evidence="4">DinB family protein</fullName>
    </submittedName>
</protein>
<feature type="binding site" evidence="3">
    <location>
        <position position="129"/>
    </location>
    <ligand>
        <name>a divalent metal cation</name>
        <dbReference type="ChEBI" id="CHEBI:60240"/>
    </ligand>
</feature>
<evidence type="ECO:0000313" key="4">
    <source>
        <dbReference type="EMBL" id="GBF05527.1"/>
    </source>
</evidence>
<dbReference type="RefSeq" id="WP_103128971.1">
    <property type="nucleotide sequence ID" value="NZ_BFAG01000005.1"/>
</dbReference>
<dbReference type="Gene3D" id="1.20.120.450">
    <property type="entry name" value="dinb family like domain"/>
    <property type="match status" value="1"/>
</dbReference>
<evidence type="ECO:0000256" key="3">
    <source>
        <dbReference type="PIRSR" id="PIRSR607837-1"/>
    </source>
</evidence>
<reference evidence="5" key="1">
    <citation type="submission" date="2018-01" db="EMBL/GenBank/DDBJ databases">
        <title>Draft Genome Sequence of the Radioresistant Bacterium Deinococcus aerius TR0125, Isolated from the Higher Atmosphere above Japan.</title>
        <authorList>
            <person name="Satoh K."/>
            <person name="Arai H."/>
            <person name="Sanzen T."/>
            <person name="Kawaguchi Y."/>
            <person name="Hayashi H."/>
            <person name="Yokobori S."/>
            <person name="Yamagishi A."/>
            <person name="Oono Y."/>
            <person name="Narumi I."/>
        </authorList>
    </citation>
    <scope>NUCLEOTIDE SEQUENCE [LARGE SCALE GENOMIC DNA]</scope>
    <source>
        <strain evidence="5">TR0125</strain>
    </source>
</reference>
<feature type="binding site" evidence="3">
    <location>
        <position position="133"/>
    </location>
    <ligand>
        <name>a divalent metal cation</name>
        <dbReference type="ChEBI" id="CHEBI:60240"/>
    </ligand>
</feature>